<dbReference type="EMBL" id="KQ241975">
    <property type="protein sequence ID" value="KNC81965.1"/>
    <property type="molecule type" value="Genomic_DNA"/>
</dbReference>
<feature type="region of interest" description="Disordered" evidence="1">
    <location>
        <begin position="244"/>
        <end position="273"/>
    </location>
</feature>
<feature type="region of interest" description="Disordered" evidence="1">
    <location>
        <begin position="137"/>
        <end position="205"/>
    </location>
</feature>
<name>A0A0L0FYQ6_9EUKA</name>
<organism evidence="2 3">
    <name type="scientific">Sphaeroforma arctica JP610</name>
    <dbReference type="NCBI Taxonomy" id="667725"/>
    <lineage>
        <taxon>Eukaryota</taxon>
        <taxon>Ichthyosporea</taxon>
        <taxon>Ichthyophonida</taxon>
        <taxon>Sphaeroforma</taxon>
    </lineage>
</organism>
<protein>
    <submittedName>
        <fullName evidence="2">Uncharacterized protein</fullName>
    </submittedName>
</protein>
<evidence type="ECO:0000256" key="1">
    <source>
        <dbReference type="SAM" id="MobiDB-lite"/>
    </source>
</evidence>
<feature type="compositionally biased region" description="Polar residues" evidence="1">
    <location>
        <begin position="507"/>
        <end position="516"/>
    </location>
</feature>
<gene>
    <name evidence="2" type="ORF">SARC_05741</name>
</gene>
<sequence length="716" mass="72642">MGSRSGSLPSMEAIVQNGALAGRHPAQRARHLLTGSPKFDRPRSKSMSVKQGQTPTSAQGSALSQAQLITWQLGLANQRLADGEMDMNESAFALGAQSEADIPSSLQLSDFNSHMSHNTHHGSEGNLSLGASGVMDFATHPASEGRSSVGSHGNGAGGVADLASTPLGDGGLPGSSSGPNSKRSTSGTLSRNVSGGTGSGSADKVNETVARVQNIMSHGQITDEQALALKDTLTALTNLKALQERQDSRGSGTSAGGGLVAGSSGSMSGSGEVTPGIVTEAKCSSNVGVLPSIGEYVTEVVDVLEEALAKFTFSMRPGGGKTAPGTGVMGANHITNLAMRSPMGTIMDGGSLSGSMLNSPILHRSAISSPQVSLEAPIGLPAPLNDGSSGVIDAPSLTSLNLADFDMNNLGNLDGLIPGAEYPNGCDNMRSSLSSQNLVGASPGETFSPMFGDMGAEHEDLDLNIMMDPFLSSDLYGPMGNVAELDLSTGPLPDSLRGSLGSDVGNIGNTPRTATMTDPAGLSGGGLDAGLGIGMDEDTHMNDAYSPIAGTDTTHMDASAKATQPPQYVEGTASGGATGSPHMSPRAAPGDKDRTGAHPFQPIEITTDGLVSPSPPPRSTPEAGSPNTGQALEGNMHLDDGKSVATPSNDLPVPHGRSGPGSSPLARQGQVFEKPTNSLAGIRGELMEGAVEGMNGLLDTFSGWSGNSWGSEEKKQ</sequence>
<dbReference type="RefSeq" id="XP_014155867.1">
    <property type="nucleotide sequence ID" value="XM_014300392.1"/>
</dbReference>
<feature type="region of interest" description="Disordered" evidence="1">
    <location>
        <begin position="109"/>
        <end position="128"/>
    </location>
</feature>
<evidence type="ECO:0000313" key="3">
    <source>
        <dbReference type="Proteomes" id="UP000054560"/>
    </source>
</evidence>
<evidence type="ECO:0000313" key="2">
    <source>
        <dbReference type="EMBL" id="KNC81965.1"/>
    </source>
</evidence>
<feature type="compositionally biased region" description="Polar residues" evidence="1">
    <location>
        <begin position="182"/>
        <end position="194"/>
    </location>
</feature>
<proteinExistence type="predicted"/>
<feature type="compositionally biased region" description="Polar residues" evidence="1">
    <location>
        <begin position="45"/>
        <end position="61"/>
    </location>
</feature>
<accession>A0A0L0FYQ6</accession>
<feature type="region of interest" description="Disordered" evidence="1">
    <location>
        <begin position="542"/>
        <end position="679"/>
    </location>
</feature>
<reference evidence="2 3" key="1">
    <citation type="submission" date="2011-02" db="EMBL/GenBank/DDBJ databases">
        <title>The Genome Sequence of Sphaeroforma arctica JP610.</title>
        <authorList>
            <consortium name="The Broad Institute Genome Sequencing Platform"/>
            <person name="Russ C."/>
            <person name="Cuomo C."/>
            <person name="Young S.K."/>
            <person name="Zeng Q."/>
            <person name="Gargeya S."/>
            <person name="Alvarado L."/>
            <person name="Berlin A."/>
            <person name="Chapman S.B."/>
            <person name="Chen Z."/>
            <person name="Freedman E."/>
            <person name="Gellesch M."/>
            <person name="Goldberg J."/>
            <person name="Griggs A."/>
            <person name="Gujja S."/>
            <person name="Heilman E."/>
            <person name="Heiman D."/>
            <person name="Howarth C."/>
            <person name="Mehta T."/>
            <person name="Neiman D."/>
            <person name="Pearson M."/>
            <person name="Roberts A."/>
            <person name="Saif S."/>
            <person name="Shea T."/>
            <person name="Shenoy N."/>
            <person name="Sisk P."/>
            <person name="Stolte C."/>
            <person name="Sykes S."/>
            <person name="White J."/>
            <person name="Yandava C."/>
            <person name="Burger G."/>
            <person name="Gray M.W."/>
            <person name="Holland P.W.H."/>
            <person name="King N."/>
            <person name="Lang F.B.F."/>
            <person name="Roger A.J."/>
            <person name="Ruiz-Trillo I."/>
            <person name="Haas B."/>
            <person name="Nusbaum C."/>
            <person name="Birren B."/>
        </authorList>
    </citation>
    <scope>NUCLEOTIDE SEQUENCE [LARGE SCALE GENOMIC DNA]</scope>
    <source>
        <strain evidence="2 3">JP610</strain>
    </source>
</reference>
<feature type="compositionally biased region" description="Low complexity" evidence="1">
    <location>
        <begin position="261"/>
        <end position="271"/>
    </location>
</feature>
<dbReference type="GeneID" id="25906245"/>
<dbReference type="AlphaFoldDB" id="A0A0L0FYQ6"/>
<feature type="region of interest" description="Disordered" evidence="1">
    <location>
        <begin position="33"/>
        <end position="61"/>
    </location>
</feature>
<keyword evidence="3" id="KW-1185">Reference proteome</keyword>
<dbReference type="Proteomes" id="UP000054560">
    <property type="component" value="Unassembled WGS sequence"/>
</dbReference>
<feature type="region of interest" description="Disordered" evidence="1">
    <location>
        <begin position="503"/>
        <end position="523"/>
    </location>
</feature>